<dbReference type="RefSeq" id="WP_006191369.1">
    <property type="nucleotide sequence ID" value="NC_015437.1"/>
</dbReference>
<dbReference type="Gene3D" id="2.60.40.1240">
    <property type="match status" value="1"/>
</dbReference>
<reference evidence="5 6" key="1">
    <citation type="submission" date="2009-09" db="EMBL/GenBank/DDBJ databases">
        <authorList>
            <person name="Weinstock G."/>
            <person name="Sodergren E."/>
            <person name="Clifton S."/>
            <person name="Fulton L."/>
            <person name="Fulton B."/>
            <person name="Courtney L."/>
            <person name="Fronick C."/>
            <person name="Harrison M."/>
            <person name="Strong C."/>
            <person name="Farmer C."/>
            <person name="Delahaunty K."/>
            <person name="Markovic C."/>
            <person name="Hall O."/>
            <person name="Minx P."/>
            <person name="Tomlinson C."/>
            <person name="Mitreva M."/>
            <person name="Nelson J."/>
            <person name="Hou S."/>
            <person name="Wollam A."/>
            <person name="Pepin K.H."/>
            <person name="Johnson M."/>
            <person name="Bhonagiri V."/>
            <person name="Nash W.E."/>
            <person name="Warren W."/>
            <person name="Chinwalla A."/>
            <person name="Mardis E.R."/>
            <person name="Wilson R.K."/>
        </authorList>
    </citation>
    <scope>NUCLEOTIDE SEQUENCE [LARGE SCALE GENOMIC DNA]</scope>
    <source>
        <strain evidence="5">ATCC 35185</strain>
        <strain evidence="6">ATCC 35185 / DSM 20758 / VPI D19B-28</strain>
    </source>
</reference>
<dbReference type="HOGENOM" id="CLU_1266169_0_0_9"/>
<keyword evidence="1" id="KW-0732">Signal</keyword>
<evidence type="ECO:0000256" key="1">
    <source>
        <dbReference type="ARBA" id="ARBA00022729"/>
    </source>
</evidence>
<dbReference type="Proteomes" id="UP000003505">
    <property type="component" value="Unassembled WGS sequence"/>
</dbReference>
<evidence type="ECO:0000313" key="6">
    <source>
        <dbReference type="Proteomes" id="UP000003505"/>
    </source>
</evidence>
<organism evidence="5 6">
    <name type="scientific">Selenomonas sputigena (strain ATCC 35185 / DSM 20758 / CCUG 44933 / VPI D19B-28)</name>
    <dbReference type="NCBI Taxonomy" id="546271"/>
    <lineage>
        <taxon>Bacteria</taxon>
        <taxon>Bacillati</taxon>
        <taxon>Bacillota</taxon>
        <taxon>Negativicutes</taxon>
        <taxon>Selenomonadales</taxon>
        <taxon>Selenomonadaceae</taxon>
        <taxon>Selenomonas</taxon>
    </lineage>
</organism>
<evidence type="ECO:0000256" key="2">
    <source>
        <dbReference type="SAM" id="MobiDB-lite"/>
    </source>
</evidence>
<feature type="compositionally biased region" description="Low complexity" evidence="2">
    <location>
        <begin position="45"/>
        <end position="65"/>
    </location>
</feature>
<dbReference type="STRING" id="546271.Selsp_1655"/>
<reference evidence="4 7" key="2">
    <citation type="submission" date="2011-04" db="EMBL/GenBank/DDBJ databases">
        <title>The complete genome of Selenomonas sputigena DSM 20758.</title>
        <authorList>
            <consortium name="US DOE Joint Genome Institute (JGI-PGF)"/>
            <person name="Lucas S."/>
            <person name="Copeland A."/>
            <person name="Lapidus A."/>
            <person name="Bruce D."/>
            <person name="Goodwin L."/>
            <person name="Pitluck S."/>
            <person name="Peters L."/>
            <person name="Kyrpides N."/>
            <person name="Mavromatis K."/>
            <person name="Ivanova N."/>
            <person name="Ovchinnikova G."/>
            <person name="Teshima H."/>
            <person name="Detter J.C."/>
            <person name="Tapia R."/>
            <person name="Han C."/>
            <person name="Land M."/>
            <person name="Hauser L."/>
            <person name="Markowitz V."/>
            <person name="Cheng J.-F."/>
            <person name="Hugenholtz P."/>
            <person name="Woyke T."/>
            <person name="Wu D."/>
            <person name="Gronow S."/>
            <person name="Wellnitz S."/>
            <person name="Schneider S."/>
            <person name="Klenk H.-P."/>
            <person name="Eisen J.A."/>
        </authorList>
    </citation>
    <scope>NUCLEOTIDE SEQUENCE [LARGE SCALE GENOMIC DNA]</scope>
    <source>
        <strain evidence="4">ATCC 35185</strain>
        <strain evidence="7">ATCC 35185 / DSM 20758 / VPI D19B-28</strain>
    </source>
</reference>
<evidence type="ECO:0000259" key="3">
    <source>
        <dbReference type="Pfam" id="PF11611"/>
    </source>
</evidence>
<evidence type="ECO:0000313" key="5">
    <source>
        <dbReference type="EMBL" id="EEX78033.1"/>
    </source>
</evidence>
<protein>
    <submittedName>
        <fullName evidence="4">Telomeric repeat-binding factor 2</fullName>
    </submittedName>
</protein>
<dbReference type="AlphaFoldDB" id="C9LST4"/>
<proteinExistence type="predicted"/>
<dbReference type="Pfam" id="PF11611">
    <property type="entry name" value="DUF4352"/>
    <property type="match status" value="1"/>
</dbReference>
<evidence type="ECO:0000313" key="4">
    <source>
        <dbReference type="EMBL" id="AEC00611.1"/>
    </source>
</evidence>
<name>C9LST4_SELS3</name>
<keyword evidence="7" id="KW-1185">Reference proteome</keyword>
<feature type="compositionally biased region" description="Basic and acidic residues" evidence="2">
    <location>
        <begin position="66"/>
        <end position="90"/>
    </location>
</feature>
<evidence type="ECO:0000313" key="7">
    <source>
        <dbReference type="Proteomes" id="UP000011124"/>
    </source>
</evidence>
<dbReference type="KEGG" id="ssg:Selsp_1655"/>
<dbReference type="InterPro" id="IPR029051">
    <property type="entry name" value="DUF4352"/>
</dbReference>
<dbReference type="EMBL" id="CP002637">
    <property type="protein sequence ID" value="AEC00611.1"/>
    <property type="molecule type" value="Genomic_DNA"/>
</dbReference>
<feature type="region of interest" description="Disordered" evidence="2">
    <location>
        <begin position="45"/>
        <end position="90"/>
    </location>
</feature>
<dbReference type="InterPro" id="IPR029050">
    <property type="entry name" value="Immunoprotect_excell_Ig-like"/>
</dbReference>
<accession>C9LST4</accession>
<feature type="domain" description="DUF4352" evidence="3">
    <location>
        <begin position="96"/>
        <end position="199"/>
    </location>
</feature>
<sequence>MKALAGRFAAITLAAVVLCVGGYWFFFAGGSARLLAGSSQQAASTSSQEKAQEGKAANGGEAAAVDAKDVKEAQEKAKEEADKDKEKKEGKSPYSLQVMILEAKRVESIEGAKEDGPFLIVKASIANADKQPVSVVPQGISLTDSDQERHSVSKDGMAALAARQTPVFNAVDIPPGAAATASLVFELDADEHPSVLTIQPAGGGDVMKFHLPESVKGI</sequence>
<dbReference type="Proteomes" id="UP000011124">
    <property type="component" value="Chromosome"/>
</dbReference>
<gene>
    <name evidence="4" type="ordered locus">Selsp_1655</name>
    <name evidence="5" type="ORF">SELSPUOL_00511</name>
</gene>
<dbReference type="EMBL" id="ACKP02000011">
    <property type="protein sequence ID" value="EEX78033.1"/>
    <property type="molecule type" value="Genomic_DNA"/>
</dbReference>